<dbReference type="GO" id="GO:0009231">
    <property type="term" value="P:riboflavin biosynthetic process"/>
    <property type="evidence" value="ECO:0007669"/>
    <property type="project" value="InterPro"/>
</dbReference>
<dbReference type="EMBL" id="WRPP01000001">
    <property type="protein sequence ID" value="MVU76525.1"/>
    <property type="molecule type" value="Genomic_DNA"/>
</dbReference>
<dbReference type="Proteomes" id="UP000466794">
    <property type="component" value="Unassembled WGS sequence"/>
</dbReference>
<dbReference type="Gene3D" id="3.40.430.10">
    <property type="entry name" value="Dihydrofolate Reductase, subunit A"/>
    <property type="match status" value="1"/>
</dbReference>
<feature type="domain" description="Bacterial bifunctional deaminase-reductase C-terminal" evidence="1">
    <location>
        <begin position="2"/>
        <end position="183"/>
    </location>
</feature>
<dbReference type="PANTHER" id="PTHR38011">
    <property type="entry name" value="DIHYDROFOLATE REDUCTASE FAMILY PROTEIN (AFU_ORTHOLOGUE AFUA_8G06820)"/>
    <property type="match status" value="1"/>
</dbReference>
<dbReference type="InterPro" id="IPR002734">
    <property type="entry name" value="RibDG_C"/>
</dbReference>
<name>A0A7K1UQA1_9NOCA</name>
<accession>A0A7K1UQA1</accession>
<evidence type="ECO:0000313" key="3">
    <source>
        <dbReference type="Proteomes" id="UP000466794"/>
    </source>
</evidence>
<keyword evidence="3" id="KW-1185">Reference proteome</keyword>
<dbReference type="RefSeq" id="WP_157355297.1">
    <property type="nucleotide sequence ID" value="NZ_WRPP01000001.1"/>
</dbReference>
<dbReference type="AlphaFoldDB" id="A0A7K1UQA1"/>
<organism evidence="2 3">
    <name type="scientific">Nocardia terrae</name>
    <dbReference type="NCBI Taxonomy" id="2675851"/>
    <lineage>
        <taxon>Bacteria</taxon>
        <taxon>Bacillati</taxon>
        <taxon>Actinomycetota</taxon>
        <taxon>Actinomycetes</taxon>
        <taxon>Mycobacteriales</taxon>
        <taxon>Nocardiaceae</taxon>
        <taxon>Nocardia</taxon>
    </lineage>
</organism>
<evidence type="ECO:0000259" key="1">
    <source>
        <dbReference type="Pfam" id="PF01872"/>
    </source>
</evidence>
<dbReference type="InterPro" id="IPR024072">
    <property type="entry name" value="DHFR-like_dom_sf"/>
</dbReference>
<evidence type="ECO:0000313" key="2">
    <source>
        <dbReference type="EMBL" id="MVU76525.1"/>
    </source>
</evidence>
<dbReference type="SUPFAM" id="SSF53597">
    <property type="entry name" value="Dihydrofolate reductase-like"/>
    <property type="match status" value="1"/>
</dbReference>
<sequence length="193" mass="21290">MRKLTYYVAATIDGFIATDAGSVDFFPVGGDHGPAIIAQYPETLPTKVRQVLGVDKPCQNFDTVLMGRKTHDFGVRTGTSSPYAHLRQFVVSTTLPENPAPDVELISEDPIARVRELKREKGLGIWLCGGGELAQSLMPEIDQVFLKLYPIVLGHGRPLFGTGSRLPEPSKFRVITSRVFEDGVAFLKYARVR</sequence>
<dbReference type="GO" id="GO:0008703">
    <property type="term" value="F:5-amino-6-(5-phosphoribosylamino)uracil reductase activity"/>
    <property type="evidence" value="ECO:0007669"/>
    <property type="project" value="InterPro"/>
</dbReference>
<proteinExistence type="predicted"/>
<dbReference type="InterPro" id="IPR050765">
    <property type="entry name" value="Riboflavin_Biosynth_HTPR"/>
</dbReference>
<gene>
    <name evidence="2" type="ORF">GPX89_04620</name>
</gene>
<dbReference type="PANTHER" id="PTHR38011:SF11">
    <property type="entry name" value="2,5-DIAMINO-6-RIBOSYLAMINO-4(3H)-PYRIMIDINONE 5'-PHOSPHATE REDUCTASE"/>
    <property type="match status" value="1"/>
</dbReference>
<dbReference type="Pfam" id="PF01872">
    <property type="entry name" value="RibD_C"/>
    <property type="match status" value="1"/>
</dbReference>
<reference evidence="2 3" key="1">
    <citation type="submission" date="2019-12" db="EMBL/GenBank/DDBJ databases">
        <title>Nocardia sp. nov. ET3-3 isolated from soil.</title>
        <authorList>
            <person name="Kanchanasin P."/>
            <person name="Tanasupawat S."/>
            <person name="Yuki M."/>
            <person name="Kudo T."/>
        </authorList>
    </citation>
    <scope>NUCLEOTIDE SEQUENCE [LARGE SCALE GENOMIC DNA]</scope>
    <source>
        <strain evidence="2 3">ET3-3</strain>
    </source>
</reference>
<comment type="caution">
    <text evidence="2">The sequence shown here is derived from an EMBL/GenBank/DDBJ whole genome shotgun (WGS) entry which is preliminary data.</text>
</comment>
<protein>
    <submittedName>
        <fullName evidence="2">Dihydrofolate reductase</fullName>
    </submittedName>
</protein>